<comment type="similarity">
    <text evidence="5">Belongs to the bacterial ribosomal protein bL25 family. CTC subfamily.</text>
</comment>
<dbReference type="Gene3D" id="2.40.240.10">
    <property type="entry name" value="Ribosomal Protein L25, Chain P"/>
    <property type="match status" value="1"/>
</dbReference>
<feature type="domain" description="Large ribosomal subunit protein bL25 L25" evidence="6">
    <location>
        <begin position="6"/>
        <end position="90"/>
    </location>
</feature>
<accession>A0AAE3M7X8</accession>
<dbReference type="EMBL" id="JAPDPJ010000054">
    <property type="protein sequence ID" value="MCW3788465.1"/>
    <property type="molecule type" value="Genomic_DNA"/>
</dbReference>
<dbReference type="GO" id="GO:0006412">
    <property type="term" value="P:translation"/>
    <property type="evidence" value="ECO:0007669"/>
    <property type="project" value="UniProtKB-UniRule"/>
</dbReference>
<dbReference type="AlphaFoldDB" id="A0AAE3M7X8"/>
<dbReference type="CDD" id="cd00495">
    <property type="entry name" value="Ribosomal_L25_TL5_CTC"/>
    <property type="match status" value="1"/>
</dbReference>
<dbReference type="Proteomes" id="UP001209229">
    <property type="component" value="Unassembled WGS sequence"/>
</dbReference>
<evidence type="ECO:0000256" key="1">
    <source>
        <dbReference type="ARBA" id="ARBA00022730"/>
    </source>
</evidence>
<dbReference type="InterPro" id="IPR020057">
    <property type="entry name" value="Ribosomal_bL25_b-dom"/>
</dbReference>
<comment type="function">
    <text evidence="5">This is one of the proteins that binds to the 5S RNA in the ribosome where it forms part of the central protuberance.</text>
</comment>
<keyword evidence="3 5" id="KW-0689">Ribosomal protein</keyword>
<dbReference type="NCBIfam" id="TIGR00731">
    <property type="entry name" value="bL25_bact_ctc"/>
    <property type="match status" value="1"/>
</dbReference>
<evidence type="ECO:0000256" key="4">
    <source>
        <dbReference type="ARBA" id="ARBA00023274"/>
    </source>
</evidence>
<dbReference type="GO" id="GO:0022625">
    <property type="term" value="C:cytosolic large ribosomal subunit"/>
    <property type="evidence" value="ECO:0007669"/>
    <property type="project" value="TreeGrafter"/>
</dbReference>
<reference evidence="8" key="1">
    <citation type="submission" date="2022-10" db="EMBL/GenBank/DDBJ databases">
        <authorList>
            <person name="Yu W.X."/>
        </authorList>
    </citation>
    <scope>NUCLEOTIDE SEQUENCE</scope>
    <source>
        <strain evidence="8">AAT</strain>
    </source>
</reference>
<dbReference type="InterPro" id="IPR001021">
    <property type="entry name" value="Ribosomal_bL25_long"/>
</dbReference>
<dbReference type="InterPro" id="IPR020056">
    <property type="entry name" value="Rbsml_bL25/Gln-tRNA_synth_N"/>
</dbReference>
<protein>
    <recommendedName>
        <fullName evidence="5">Large ribosomal subunit protein bL25</fullName>
    </recommendedName>
    <alternativeName>
        <fullName evidence="5">General stress protein CTC</fullName>
    </alternativeName>
</protein>
<evidence type="ECO:0000259" key="6">
    <source>
        <dbReference type="Pfam" id="PF01386"/>
    </source>
</evidence>
<keyword evidence="4 5" id="KW-0687">Ribonucleoprotein</keyword>
<dbReference type="Gene3D" id="2.170.120.20">
    <property type="entry name" value="Ribosomal protein L25, beta domain"/>
    <property type="match status" value="1"/>
</dbReference>
<proteinExistence type="inferred from homology"/>
<evidence type="ECO:0000313" key="8">
    <source>
        <dbReference type="EMBL" id="MCW3788465.1"/>
    </source>
</evidence>
<dbReference type="GO" id="GO:0008097">
    <property type="term" value="F:5S rRNA binding"/>
    <property type="evidence" value="ECO:0007669"/>
    <property type="project" value="InterPro"/>
</dbReference>
<keyword evidence="9" id="KW-1185">Reference proteome</keyword>
<dbReference type="InterPro" id="IPR029751">
    <property type="entry name" value="Ribosomal_L25_dom"/>
</dbReference>
<evidence type="ECO:0000256" key="3">
    <source>
        <dbReference type="ARBA" id="ARBA00022980"/>
    </source>
</evidence>
<keyword evidence="2 5" id="KW-0694">RNA-binding</keyword>
<dbReference type="HAMAP" id="MF_01334">
    <property type="entry name" value="Ribosomal_bL25_CTC"/>
    <property type="match status" value="1"/>
</dbReference>
<sequence>MQKIELKGSKREVIGKKATKELRKEEKVPGVLYGGNEVVHFAIEEKQLKALVYTPHVYIVKLTVDGVEVEAILQDIQFHPVSDRILHIDFLQIFEDKPVVIEIPVKLEGFAEGVKAGGRLTLEQRKLRVKGLPANLPNTLNVNIDALKLGDSIQVGALAFDNLELLNAKNSTVAAVKLTRAARAAAQQQS</sequence>
<dbReference type="Pfam" id="PF14693">
    <property type="entry name" value="Ribosomal_TL5_C"/>
    <property type="match status" value="1"/>
</dbReference>
<keyword evidence="1 5" id="KW-0699">rRNA-binding</keyword>
<dbReference type="SUPFAM" id="SSF50715">
    <property type="entry name" value="Ribosomal protein L25-like"/>
    <property type="match status" value="1"/>
</dbReference>
<dbReference type="InterPro" id="IPR037121">
    <property type="entry name" value="Ribosomal_bL25_C"/>
</dbReference>
<evidence type="ECO:0000256" key="2">
    <source>
        <dbReference type="ARBA" id="ARBA00022884"/>
    </source>
</evidence>
<gene>
    <name evidence="5" type="primary">rplY</name>
    <name evidence="5" type="synonym">ctc</name>
    <name evidence="8" type="ORF">OM075_18495</name>
</gene>
<dbReference type="GO" id="GO:0003735">
    <property type="term" value="F:structural constituent of ribosome"/>
    <property type="evidence" value="ECO:0007669"/>
    <property type="project" value="InterPro"/>
</dbReference>
<dbReference type="PANTHER" id="PTHR33284">
    <property type="entry name" value="RIBOSOMAL PROTEIN L25/GLN-TRNA SYNTHETASE, ANTI-CODON-BINDING DOMAIN-CONTAINING PROTEIN"/>
    <property type="match status" value="1"/>
</dbReference>
<evidence type="ECO:0000256" key="5">
    <source>
        <dbReference type="HAMAP-Rule" id="MF_01334"/>
    </source>
</evidence>
<organism evidence="8 9">
    <name type="scientific">Plebeiibacterium sediminum</name>
    <dbReference type="NCBI Taxonomy" id="2992112"/>
    <lineage>
        <taxon>Bacteria</taxon>
        <taxon>Pseudomonadati</taxon>
        <taxon>Bacteroidota</taxon>
        <taxon>Bacteroidia</taxon>
        <taxon>Marinilabiliales</taxon>
        <taxon>Marinilabiliaceae</taxon>
        <taxon>Plebeiibacterium</taxon>
    </lineage>
</organism>
<dbReference type="PANTHER" id="PTHR33284:SF1">
    <property type="entry name" value="RIBOSOMAL PROTEIN L25_GLN-TRNA SYNTHETASE, ANTI-CODON-BINDING DOMAIN-CONTAINING PROTEIN"/>
    <property type="match status" value="1"/>
</dbReference>
<dbReference type="InterPro" id="IPR011035">
    <property type="entry name" value="Ribosomal_bL25/Gln-tRNA_synth"/>
</dbReference>
<dbReference type="Pfam" id="PF01386">
    <property type="entry name" value="Ribosomal_L25p"/>
    <property type="match status" value="1"/>
</dbReference>
<dbReference type="NCBIfam" id="NF004132">
    <property type="entry name" value="PRK05618.2-2"/>
    <property type="match status" value="1"/>
</dbReference>
<comment type="caution">
    <text evidence="8">The sequence shown here is derived from an EMBL/GenBank/DDBJ whole genome shotgun (WGS) entry which is preliminary data.</text>
</comment>
<evidence type="ECO:0000259" key="7">
    <source>
        <dbReference type="Pfam" id="PF14693"/>
    </source>
</evidence>
<feature type="domain" description="Large ribosomal subunit protein bL25 beta" evidence="7">
    <location>
        <begin position="99"/>
        <end position="178"/>
    </location>
</feature>
<name>A0AAE3M7X8_9BACT</name>
<dbReference type="RefSeq" id="WP_301192025.1">
    <property type="nucleotide sequence ID" value="NZ_JAPDPJ010000054.1"/>
</dbReference>
<comment type="subunit">
    <text evidence="5">Part of the 50S ribosomal subunit; part of the 5S rRNA/L5/L18/L25 subcomplex. Contacts the 5S rRNA. Binds to the 5S rRNA independently of L5 and L18.</text>
</comment>
<evidence type="ECO:0000313" key="9">
    <source>
        <dbReference type="Proteomes" id="UP001209229"/>
    </source>
</evidence>
<dbReference type="InterPro" id="IPR020930">
    <property type="entry name" value="Ribosomal_uL5_bac-type"/>
</dbReference>